<feature type="region of interest" description="Disordered" evidence="1">
    <location>
        <begin position="101"/>
        <end position="122"/>
    </location>
</feature>
<feature type="compositionally biased region" description="Low complexity" evidence="1">
    <location>
        <begin position="234"/>
        <end position="245"/>
    </location>
</feature>
<dbReference type="Proteomes" id="UP001296706">
    <property type="component" value="Unassembled WGS sequence"/>
</dbReference>
<comment type="caution">
    <text evidence="2">The sequence shown here is derived from an EMBL/GenBank/DDBJ whole genome shotgun (WGS) entry which is preliminary data.</text>
</comment>
<gene>
    <name evidence="2" type="ORF">HF577_27325</name>
</gene>
<sequence length="269" mass="27629">MRLGDEDDLRKGPDPEDRDPMDSNDHDSDAEGHPIDLAALREDDALVEELAAGLVALGELPRESHGTDDELVAMLAAWVAEVRPDAESQAAAVTAVTAAAGSADENAGSSNTVSALRPPSGRGKHRAVVPYARRLAAAAALLMLGTSGVAIGASEASPGEALWPVSKVFYAERARSVEAAAEVNSGLEAARTALRQGRRSEAARAIATATVRLDEVRPAEGRAKLAQEQENLLAALSGAPSASPATRTPLAPSADRTDGPSPGTATPTP</sequence>
<keyword evidence="3" id="KW-1185">Reference proteome</keyword>
<name>A0ABX1RKA0_9PSEU</name>
<feature type="region of interest" description="Disordered" evidence="1">
    <location>
        <begin position="234"/>
        <end position="269"/>
    </location>
</feature>
<feature type="compositionally biased region" description="Basic and acidic residues" evidence="1">
    <location>
        <begin position="8"/>
        <end position="37"/>
    </location>
</feature>
<proteinExistence type="predicted"/>
<organism evidence="2 3">
    <name type="scientific">Pseudonocardia xinjiangensis</name>
    <dbReference type="NCBI Taxonomy" id="75289"/>
    <lineage>
        <taxon>Bacteria</taxon>
        <taxon>Bacillati</taxon>
        <taxon>Actinomycetota</taxon>
        <taxon>Actinomycetes</taxon>
        <taxon>Pseudonocardiales</taxon>
        <taxon>Pseudonocardiaceae</taxon>
        <taxon>Pseudonocardia</taxon>
    </lineage>
</organism>
<reference evidence="2 3" key="1">
    <citation type="submission" date="2020-04" db="EMBL/GenBank/DDBJ databases">
        <authorList>
            <person name="Klaysubun C."/>
            <person name="Duangmal K."/>
            <person name="Lipun K."/>
        </authorList>
    </citation>
    <scope>NUCLEOTIDE SEQUENCE [LARGE SCALE GENOMIC DNA]</scope>
    <source>
        <strain evidence="2 3">JCM 11839</strain>
    </source>
</reference>
<evidence type="ECO:0008006" key="4">
    <source>
        <dbReference type="Google" id="ProtNLM"/>
    </source>
</evidence>
<accession>A0ABX1RKA0</accession>
<protein>
    <recommendedName>
        <fullName evidence="4">Anti-sigma-D factor RsdA-like protein</fullName>
    </recommendedName>
</protein>
<evidence type="ECO:0000256" key="1">
    <source>
        <dbReference type="SAM" id="MobiDB-lite"/>
    </source>
</evidence>
<dbReference type="EMBL" id="JAAXKY010000115">
    <property type="protein sequence ID" value="NMH80788.1"/>
    <property type="molecule type" value="Genomic_DNA"/>
</dbReference>
<evidence type="ECO:0000313" key="2">
    <source>
        <dbReference type="EMBL" id="NMH80788.1"/>
    </source>
</evidence>
<feature type="region of interest" description="Disordered" evidence="1">
    <location>
        <begin position="1"/>
        <end position="37"/>
    </location>
</feature>
<evidence type="ECO:0000313" key="3">
    <source>
        <dbReference type="Proteomes" id="UP001296706"/>
    </source>
</evidence>
<dbReference type="RefSeq" id="WP_169398839.1">
    <property type="nucleotide sequence ID" value="NZ_JAAXKY010000115.1"/>
</dbReference>
<feature type="non-terminal residue" evidence="2">
    <location>
        <position position="269"/>
    </location>
</feature>